<dbReference type="GO" id="GO:0009303">
    <property type="term" value="P:rRNA transcription"/>
    <property type="evidence" value="ECO:0007669"/>
    <property type="project" value="UniProtKB-ARBA"/>
</dbReference>
<dbReference type="STRING" id="9986.ENSOCUP00000015867"/>
<reference evidence="12" key="3">
    <citation type="submission" date="2025-09" db="UniProtKB">
        <authorList>
            <consortium name="Ensembl"/>
        </authorList>
    </citation>
    <scope>IDENTIFICATION</scope>
    <source>
        <strain evidence="12">Thorbecke</strain>
    </source>
</reference>
<dbReference type="Bgee" id="ENSOCUG00000025376">
    <property type="expression patterns" value="Expressed in ovary and 18 other cell types or tissues"/>
</dbReference>
<evidence type="ECO:0000256" key="11">
    <source>
        <dbReference type="SAM" id="MobiDB-lite"/>
    </source>
</evidence>
<reference evidence="12" key="2">
    <citation type="submission" date="2025-08" db="UniProtKB">
        <authorList>
            <consortium name="Ensembl"/>
        </authorList>
    </citation>
    <scope>IDENTIFICATION</scope>
    <source>
        <strain evidence="12">Thorbecke</strain>
    </source>
</reference>
<comment type="similarity">
    <text evidence="5">Belongs to the eukaryotic RPA34 RNA polymerase subunit family.</text>
</comment>
<name>G1TG19_RABIT</name>
<dbReference type="GO" id="GO:0005736">
    <property type="term" value="C:RNA polymerase I complex"/>
    <property type="evidence" value="ECO:0007669"/>
    <property type="project" value="UniProtKB-ARBA"/>
</dbReference>
<evidence type="ECO:0000256" key="8">
    <source>
        <dbReference type="ARBA" id="ARBA00077335"/>
    </source>
</evidence>
<feature type="compositionally biased region" description="Low complexity" evidence="11">
    <location>
        <begin position="261"/>
        <end position="273"/>
    </location>
</feature>
<comment type="subcellular location">
    <subcellularLocation>
        <location evidence="1">Nucleus</location>
        <location evidence="1">Nucleolus</location>
    </subcellularLocation>
</comment>
<comment type="subunit">
    <text evidence="6">Component of the RNA polymerase I (Pol I) complex consisting of 13 subunits: a ten-subunit catalytic core composed of POLR1A/RPA1, POLR1B/RPA2, POLR1C/RPAC1, POLR1D/RPAC2, POLR1H/RPA12, POLR2E/RPABC1, POLR2F/RPABC2, POLR2H/RPABC3, POLR2K/RPABC4 and POLR2L/RPABC5; a mobile stalk subunit POLR1F/RPA43 protruding from the core and additional subunits homologous to general transcription factors POLR1E/RPA49 and POLR1G/RPA34. Forms a heterodimer with POLR1E/RPA49. Part of Pol I pre-initiation complex (PIC), in which Pol I core assembles with RRN3 and promoter-bound UTBF and SL1/TIF-IB complex. Interacts with TAF1A thereby associates with the SL1/TIF-IB complex. Interacts with UBTF. Interacts with POLR1E/PRAF1 through its N-terminal region.</text>
</comment>
<evidence type="ECO:0000256" key="5">
    <source>
        <dbReference type="ARBA" id="ARBA00061467"/>
    </source>
</evidence>
<keyword evidence="3" id="KW-0007">Acetylation</keyword>
<evidence type="ECO:0000256" key="2">
    <source>
        <dbReference type="ARBA" id="ARBA00022553"/>
    </source>
</evidence>
<dbReference type="InterPro" id="IPR013240">
    <property type="entry name" value="DNA-dir_RNA_pol1_su_RPA34"/>
</dbReference>
<accession>G1TG19</accession>
<feature type="region of interest" description="Disordered" evidence="11">
    <location>
        <begin position="1"/>
        <end position="29"/>
    </location>
</feature>
<evidence type="ECO:0000256" key="3">
    <source>
        <dbReference type="ARBA" id="ARBA00022990"/>
    </source>
</evidence>
<evidence type="ECO:0000256" key="6">
    <source>
        <dbReference type="ARBA" id="ARBA00063634"/>
    </source>
</evidence>
<feature type="compositionally biased region" description="Pro residues" evidence="11">
    <location>
        <begin position="130"/>
        <end position="146"/>
    </location>
</feature>
<evidence type="ECO:0000256" key="10">
    <source>
        <dbReference type="ARBA" id="ARBA00083122"/>
    </source>
</evidence>
<evidence type="ECO:0000256" key="1">
    <source>
        <dbReference type="ARBA" id="ARBA00004604"/>
    </source>
</evidence>
<dbReference type="Gene3D" id="6.20.250.70">
    <property type="match status" value="1"/>
</dbReference>
<dbReference type="PANTHER" id="PTHR15484">
    <property type="entry name" value="DNA-DIRECTED RNA POLYMERASE I SUBUNIT RPA34"/>
    <property type="match status" value="1"/>
</dbReference>
<evidence type="ECO:0000313" key="12">
    <source>
        <dbReference type="Ensembl" id="ENSOCUP00000015867.3"/>
    </source>
</evidence>
<protein>
    <recommendedName>
        <fullName evidence="7">DNA-directed RNA polymerase I subunit RPA34</fullName>
    </recommendedName>
    <alternativeName>
        <fullName evidence="9">A34.5</fullName>
    </alternativeName>
    <alternativeName>
        <fullName evidence="10">DNA-directed RNA polymerase I subunit G</fullName>
    </alternativeName>
    <alternativeName>
        <fullName evidence="8">RNA polymerase I-associated factor PAF49</fullName>
    </alternativeName>
</protein>
<sequence length="406" mass="41823">VPPTEGCSAARFSCPPNFTATPPAPEPPRFSLESLAGPDVEVWLIQAPADFAPASLNGRPVPLSGSGTVKGKLAGKRQRYRVLSSRGPRAGGATLLAPSAEAGGGLTCAPAPLGSLRILEGPQGWRPGAPLQPIPASPPPQVPPGLRPRFCAFGGSPPVPGPGAALALESPTSERRKKRRQKPAAPGTQEAVNGLGALEGDTASGRPETDARGPEAAEPAAAVSEALEPPLPSSSKRKKRKRLREEAPVEAEPLGPEEPGEAGPAEGAGAGPAMLDDPSPLPPRKRRKKEKRQSVEPEPEPCSLERWGEMAGAEGPPAEAALPSTRKKKKKRERGPDPGLGAVQPELPGDPGPEAAESAALGSPTEQQRPAPESGALETAPAGVAPPRGRERKRKRKLLDPGDSAQ</sequence>
<dbReference type="Proteomes" id="UP000001811">
    <property type="component" value="Unplaced"/>
</dbReference>
<feature type="compositionally biased region" description="Low complexity" evidence="11">
    <location>
        <begin position="216"/>
        <end position="228"/>
    </location>
</feature>
<dbReference type="PANTHER" id="PTHR15484:SF8">
    <property type="entry name" value="DNA-DIRECTED RNA POLYMERASE I SUBUNIT RPA34"/>
    <property type="match status" value="1"/>
</dbReference>
<reference evidence="12 13" key="1">
    <citation type="journal article" date="2011" name="Nature">
        <title>A high-resolution map of human evolutionary constraint using 29 mammals.</title>
        <authorList>
            <person name="Lindblad-Toh K."/>
            <person name="Garber M."/>
            <person name="Zuk O."/>
            <person name="Lin M.F."/>
            <person name="Parker B.J."/>
            <person name="Washietl S."/>
            <person name="Kheradpour P."/>
            <person name="Ernst J."/>
            <person name="Jordan G."/>
            <person name="Mauceli E."/>
            <person name="Ward L.D."/>
            <person name="Lowe C.B."/>
            <person name="Holloway A.K."/>
            <person name="Clamp M."/>
            <person name="Gnerre S."/>
            <person name="Alfoldi J."/>
            <person name="Beal K."/>
            <person name="Chang J."/>
            <person name="Clawson H."/>
            <person name="Cuff J."/>
            <person name="Di Palma F."/>
            <person name="Fitzgerald S."/>
            <person name="Flicek P."/>
            <person name="Guttman M."/>
            <person name="Hubisz M.J."/>
            <person name="Jaffe D.B."/>
            <person name="Jungreis I."/>
            <person name="Kent W.J."/>
            <person name="Kostka D."/>
            <person name="Lara M."/>
            <person name="Martins A.L."/>
            <person name="Massingham T."/>
            <person name="Moltke I."/>
            <person name="Raney B.J."/>
            <person name="Rasmussen M.D."/>
            <person name="Robinson J."/>
            <person name="Stark A."/>
            <person name="Vilella A.J."/>
            <person name="Wen J."/>
            <person name="Xie X."/>
            <person name="Zody M.C."/>
            <person name="Baldwin J."/>
            <person name="Bloom T."/>
            <person name="Chin C.W."/>
            <person name="Heiman D."/>
            <person name="Nicol R."/>
            <person name="Nusbaum C."/>
            <person name="Young S."/>
            <person name="Wilkinson J."/>
            <person name="Worley K.C."/>
            <person name="Kovar C.L."/>
            <person name="Muzny D.M."/>
            <person name="Gibbs R.A."/>
            <person name="Cree A."/>
            <person name="Dihn H.H."/>
            <person name="Fowler G."/>
            <person name="Jhangiani S."/>
            <person name="Joshi V."/>
            <person name="Lee S."/>
            <person name="Lewis L.R."/>
            <person name="Nazareth L.V."/>
            <person name="Okwuonu G."/>
            <person name="Santibanez J."/>
            <person name="Warren W.C."/>
            <person name="Mardis E.R."/>
            <person name="Weinstock G.M."/>
            <person name="Wilson R.K."/>
            <person name="Delehaunty K."/>
            <person name="Dooling D."/>
            <person name="Fronik C."/>
            <person name="Fulton L."/>
            <person name="Fulton B."/>
            <person name="Graves T."/>
            <person name="Minx P."/>
            <person name="Sodergren E."/>
            <person name="Birney E."/>
            <person name="Margulies E.H."/>
            <person name="Herrero J."/>
            <person name="Green E.D."/>
            <person name="Haussler D."/>
            <person name="Siepel A."/>
            <person name="Goldman N."/>
            <person name="Pollard K.S."/>
            <person name="Pedersen J.S."/>
            <person name="Lander E.S."/>
            <person name="Kellis M."/>
        </authorList>
    </citation>
    <scope>NUCLEOTIDE SEQUENCE [LARGE SCALE GENOMIC DNA]</scope>
    <source>
        <strain evidence="13">Thorbecke</strain>
    </source>
</reference>
<keyword evidence="4" id="KW-0539">Nucleus</keyword>
<evidence type="ECO:0000313" key="13">
    <source>
        <dbReference type="Proteomes" id="UP000001811"/>
    </source>
</evidence>
<dbReference type="Pfam" id="PF08208">
    <property type="entry name" value="RNA_polI_A34"/>
    <property type="match status" value="1"/>
</dbReference>
<evidence type="ECO:0000256" key="4">
    <source>
        <dbReference type="ARBA" id="ARBA00023242"/>
    </source>
</evidence>
<dbReference type="AlphaFoldDB" id="G1TG19"/>
<dbReference type="GO" id="GO:0003723">
    <property type="term" value="F:RNA binding"/>
    <property type="evidence" value="ECO:0007669"/>
    <property type="project" value="TreeGrafter"/>
</dbReference>
<evidence type="ECO:0000256" key="9">
    <source>
        <dbReference type="ARBA" id="ARBA00079154"/>
    </source>
</evidence>
<feature type="compositionally biased region" description="Low complexity" evidence="11">
    <location>
        <begin position="152"/>
        <end position="167"/>
    </location>
</feature>
<feature type="compositionally biased region" description="Low complexity" evidence="11">
    <location>
        <begin position="309"/>
        <end position="323"/>
    </location>
</feature>
<proteinExistence type="inferred from homology"/>
<dbReference type="HOGENOM" id="CLU_035235_0_0_1"/>
<dbReference type="FunFam" id="6.20.250.70:FF:000001">
    <property type="entry name" value="DNA-directed RNA polymerase I subunit RPA34"/>
    <property type="match status" value="1"/>
</dbReference>
<dbReference type="GeneTree" id="ENSGT00450000040362"/>
<keyword evidence="2" id="KW-0597">Phosphoprotein</keyword>
<feature type="region of interest" description="Disordered" evidence="11">
    <location>
        <begin position="84"/>
        <end position="406"/>
    </location>
</feature>
<keyword evidence="13" id="KW-1185">Reference proteome</keyword>
<dbReference type="PaxDb" id="9986-ENSOCUP00000015867"/>
<dbReference type="eggNOG" id="ENOG502S2W3">
    <property type="taxonomic scope" value="Eukaryota"/>
</dbReference>
<organism evidence="12 13">
    <name type="scientific">Oryctolagus cuniculus</name>
    <name type="common">Rabbit</name>
    <dbReference type="NCBI Taxonomy" id="9986"/>
    <lineage>
        <taxon>Eukaryota</taxon>
        <taxon>Metazoa</taxon>
        <taxon>Chordata</taxon>
        <taxon>Craniata</taxon>
        <taxon>Vertebrata</taxon>
        <taxon>Euteleostomi</taxon>
        <taxon>Mammalia</taxon>
        <taxon>Eutheria</taxon>
        <taxon>Euarchontoglires</taxon>
        <taxon>Glires</taxon>
        <taxon>Lagomorpha</taxon>
        <taxon>Leporidae</taxon>
        <taxon>Oryctolagus</taxon>
    </lineage>
</organism>
<dbReference type="GO" id="GO:0006360">
    <property type="term" value="P:transcription by RNA polymerase I"/>
    <property type="evidence" value="ECO:0007669"/>
    <property type="project" value="InterPro"/>
</dbReference>
<evidence type="ECO:0000256" key="7">
    <source>
        <dbReference type="ARBA" id="ARBA00073463"/>
    </source>
</evidence>
<dbReference type="InParanoid" id="G1TG19"/>
<dbReference type="Ensembl" id="ENSOCUT00000028483.3">
    <property type="protein sequence ID" value="ENSOCUP00000015867.3"/>
    <property type="gene ID" value="ENSOCUG00000025376.3"/>
</dbReference>